<dbReference type="OrthoDB" id="7804289at2"/>
<dbReference type="STRING" id="314271.RB2654_04964"/>
<proteinExistence type="predicted"/>
<dbReference type="eggNOG" id="ENOG5033R17">
    <property type="taxonomic scope" value="Bacteria"/>
</dbReference>
<organism evidence="1 2">
    <name type="scientific">Maritimibacter alkaliphilus HTCC2654</name>
    <dbReference type="NCBI Taxonomy" id="314271"/>
    <lineage>
        <taxon>Bacteria</taxon>
        <taxon>Pseudomonadati</taxon>
        <taxon>Pseudomonadota</taxon>
        <taxon>Alphaproteobacteria</taxon>
        <taxon>Rhodobacterales</taxon>
        <taxon>Roseobacteraceae</taxon>
        <taxon>Maritimibacter</taxon>
    </lineage>
</organism>
<evidence type="ECO:0000313" key="2">
    <source>
        <dbReference type="Proteomes" id="UP000002931"/>
    </source>
</evidence>
<dbReference type="EMBL" id="AAMT01000022">
    <property type="protein sequence ID" value="EAQ10946.1"/>
    <property type="molecule type" value="Genomic_DNA"/>
</dbReference>
<dbReference type="Proteomes" id="UP000002931">
    <property type="component" value="Unassembled WGS sequence"/>
</dbReference>
<keyword evidence="2" id="KW-1185">Reference proteome</keyword>
<name>A3VLE1_9RHOB</name>
<accession>A3VLE1</accession>
<evidence type="ECO:0000313" key="1">
    <source>
        <dbReference type="EMBL" id="EAQ10946.1"/>
    </source>
</evidence>
<dbReference type="RefSeq" id="WP_008329254.1">
    <property type="nucleotide sequence ID" value="NZ_CH902578.1"/>
</dbReference>
<comment type="caution">
    <text evidence="1">The sequence shown here is derived from an EMBL/GenBank/DDBJ whole genome shotgun (WGS) entry which is preliminary data.</text>
</comment>
<dbReference type="AlphaFoldDB" id="A3VLE1"/>
<dbReference type="HOGENOM" id="CLU_650210_0_0_5"/>
<reference evidence="1 2" key="1">
    <citation type="journal article" date="2010" name="J. Bacteriol.">
        <title>Genome sequences of Pelagibaca bermudensis HTCC2601T and Maritimibacter alkaliphilus HTCC2654T, the type strains of two marine Roseobacter genera.</title>
        <authorList>
            <person name="Thrash J.C."/>
            <person name="Cho J.C."/>
            <person name="Ferriera S."/>
            <person name="Johnson J."/>
            <person name="Vergin K.L."/>
            <person name="Giovannoni S.J."/>
        </authorList>
    </citation>
    <scope>NUCLEOTIDE SEQUENCE [LARGE SCALE GENOMIC DNA]</scope>
    <source>
        <strain evidence="1 2">HTCC2654</strain>
    </source>
</reference>
<protein>
    <submittedName>
        <fullName evidence="1">Uncharacterized protein</fullName>
    </submittedName>
</protein>
<sequence>MEKAVFAHADAVRRFTLGQNKRVELWIANNWERLGLQGPMHPTTISHALNGRPVSADFVRALNDLYSEMRDDPWTWCEPPNRLELLDQYAPLMWWYETLGLHEIPESMWRRLKTHPLDPDRQQLVKRLYDDWYRRLRAACDQFKADRELVRALEADDDPEYQVFRKVDGEWWVGYDAQAEETRRGRVGNPGLHGRSLKDVGMAMALDEESMPLPDIERACLTYSRPVPLHVETWESEPVEPFMGDAFEGFEFKRHALPQLEYGDPYHGQDAVETKWRVRFYWTGDRYEAEDVEPFAQVRMGPKDQWVEASPSDRVLLMTGMRRKFETVEELDARKDAWVEETWAGLKETWAENIRSTPWGSPWNQEDYPDGVPRQAAVALFEERVLGSVDQVAATSELREVERRRRKFMRSLRRAPKGTVHA</sequence>
<gene>
    <name evidence="1" type="ORF">RB2654_04964</name>
</gene>